<dbReference type="GeneID" id="38785579"/>
<accession>A0A401H2N4</accession>
<dbReference type="EMBL" id="BFAD01000014">
    <property type="protein sequence ID" value="GBE88662.1"/>
    <property type="molecule type" value="Genomic_DNA"/>
</dbReference>
<dbReference type="RefSeq" id="XP_027619575.1">
    <property type="nucleotide sequence ID" value="XM_027763774.1"/>
</dbReference>
<evidence type="ECO:0000313" key="1">
    <source>
        <dbReference type="EMBL" id="GBE88662.1"/>
    </source>
</evidence>
<comment type="caution">
    <text evidence="1">The sequence shown here is derived from an EMBL/GenBank/DDBJ whole genome shotgun (WGS) entry which is preliminary data.</text>
</comment>
<dbReference type="AlphaFoldDB" id="A0A401H2N4"/>
<name>A0A401H2N4_9APHY</name>
<keyword evidence="2" id="KW-1185">Reference proteome</keyword>
<dbReference type="InParanoid" id="A0A401H2N4"/>
<gene>
    <name evidence="1" type="ORF">SCP_1400670</name>
</gene>
<protein>
    <submittedName>
        <fullName evidence="1">Uncharacterized protein</fullName>
    </submittedName>
</protein>
<reference evidence="1 2" key="1">
    <citation type="journal article" date="2018" name="Sci. Rep.">
        <title>Genome sequence of the cauliflower mushroom Sparassis crispa (Hanabiratake) and its association with beneficial usage.</title>
        <authorList>
            <person name="Kiyama R."/>
            <person name="Furutani Y."/>
            <person name="Kawaguchi K."/>
            <person name="Nakanishi T."/>
        </authorList>
    </citation>
    <scope>NUCLEOTIDE SEQUENCE [LARGE SCALE GENOMIC DNA]</scope>
</reference>
<organism evidence="1 2">
    <name type="scientific">Sparassis crispa</name>
    <dbReference type="NCBI Taxonomy" id="139825"/>
    <lineage>
        <taxon>Eukaryota</taxon>
        <taxon>Fungi</taxon>
        <taxon>Dikarya</taxon>
        <taxon>Basidiomycota</taxon>
        <taxon>Agaricomycotina</taxon>
        <taxon>Agaricomycetes</taxon>
        <taxon>Polyporales</taxon>
        <taxon>Sparassidaceae</taxon>
        <taxon>Sparassis</taxon>
    </lineage>
</organism>
<sequence>MASTSADIEGATEVTMPVTSDGAMILTSSVLGKAHSCPEDAVDAVESMGATFDIIYQAFPHAEVAAATSKLRMAYGSLFEGNLELQNTARNCFAALSQLFFHVEVSPGMIKGPNQACSIGTRPEYFQSRMEMMAAQFQDLHSMFFELSHLLCERCSPVEAGPSSQEQSKPYHLASITASWKRSLAGKMKQKHKIEVSLPSQSTKLGYNVCLEFWLILTYQDLSHGDDLGVKGSRSGPVPAAAD</sequence>
<evidence type="ECO:0000313" key="2">
    <source>
        <dbReference type="Proteomes" id="UP000287166"/>
    </source>
</evidence>
<dbReference type="Proteomes" id="UP000287166">
    <property type="component" value="Unassembled WGS sequence"/>
</dbReference>
<proteinExistence type="predicted"/>